<sequence length="168" mass="19299">MRWSDIGNETCSVSRALSVVGDRWSLLIIRSAFLKARRFSDFQSDIGLTKHRLSDRLNKLVEQGVFEKVLYQEKPPRYEYLLTEKGLDLYPIMLALVQWGDRWMAGEKGAPIEYVHKSCGQRIKPTYFCPDCKEPIRPQDMKPVAGPALSDLDLDELRPGIRALKTSR</sequence>
<keyword evidence="6" id="KW-1185">Reference proteome</keyword>
<protein>
    <submittedName>
        <fullName evidence="5">DNA-binding HxlR family transcriptional regulator</fullName>
    </submittedName>
</protein>
<dbReference type="Pfam" id="PF01638">
    <property type="entry name" value="HxlR"/>
    <property type="match status" value="1"/>
</dbReference>
<evidence type="ECO:0000259" key="4">
    <source>
        <dbReference type="PROSITE" id="PS51118"/>
    </source>
</evidence>
<evidence type="ECO:0000256" key="1">
    <source>
        <dbReference type="ARBA" id="ARBA00023015"/>
    </source>
</evidence>
<keyword evidence="3" id="KW-0804">Transcription</keyword>
<reference evidence="5 6" key="1">
    <citation type="submission" date="2020-08" db="EMBL/GenBank/DDBJ databases">
        <title>Genomic Encyclopedia of Type Strains, Phase IV (KMG-IV): sequencing the most valuable type-strain genomes for metagenomic binning, comparative biology and taxonomic classification.</title>
        <authorList>
            <person name="Goeker M."/>
        </authorList>
    </citation>
    <scope>NUCLEOTIDE SEQUENCE [LARGE SCALE GENOMIC DNA]</scope>
    <source>
        <strain evidence="5 6">DSM 22368</strain>
    </source>
</reference>
<keyword evidence="2 5" id="KW-0238">DNA-binding</keyword>
<dbReference type="InterPro" id="IPR036390">
    <property type="entry name" value="WH_DNA-bd_sf"/>
</dbReference>
<organism evidence="5 6">
    <name type="scientific">Pseudoteredinibacter isoporae</name>
    <dbReference type="NCBI Taxonomy" id="570281"/>
    <lineage>
        <taxon>Bacteria</taxon>
        <taxon>Pseudomonadati</taxon>
        <taxon>Pseudomonadota</taxon>
        <taxon>Gammaproteobacteria</taxon>
        <taxon>Cellvibrionales</taxon>
        <taxon>Cellvibrionaceae</taxon>
        <taxon>Pseudoteredinibacter</taxon>
    </lineage>
</organism>
<comment type="caution">
    <text evidence="5">The sequence shown here is derived from an EMBL/GenBank/DDBJ whole genome shotgun (WGS) entry which is preliminary data.</text>
</comment>
<gene>
    <name evidence="5" type="ORF">HNR48_000378</name>
</gene>
<dbReference type="SUPFAM" id="SSF46785">
    <property type="entry name" value="Winged helix' DNA-binding domain"/>
    <property type="match status" value="1"/>
</dbReference>
<evidence type="ECO:0000256" key="3">
    <source>
        <dbReference type="ARBA" id="ARBA00023163"/>
    </source>
</evidence>
<accession>A0A7X0JPY2</accession>
<dbReference type="RefSeq" id="WP_166852256.1">
    <property type="nucleotide sequence ID" value="NZ_JAAONY010000001.1"/>
</dbReference>
<evidence type="ECO:0000313" key="5">
    <source>
        <dbReference type="EMBL" id="MBB6520100.1"/>
    </source>
</evidence>
<dbReference type="InterPro" id="IPR002577">
    <property type="entry name" value="HTH_HxlR"/>
</dbReference>
<dbReference type="GO" id="GO:0003677">
    <property type="term" value="F:DNA binding"/>
    <property type="evidence" value="ECO:0007669"/>
    <property type="project" value="UniProtKB-KW"/>
</dbReference>
<keyword evidence="1" id="KW-0805">Transcription regulation</keyword>
<dbReference type="PANTHER" id="PTHR33204">
    <property type="entry name" value="TRANSCRIPTIONAL REGULATOR, MARR FAMILY"/>
    <property type="match status" value="1"/>
</dbReference>
<dbReference type="AlphaFoldDB" id="A0A7X0JPY2"/>
<dbReference type="Gene3D" id="1.10.10.10">
    <property type="entry name" value="Winged helix-like DNA-binding domain superfamily/Winged helix DNA-binding domain"/>
    <property type="match status" value="1"/>
</dbReference>
<dbReference type="InterPro" id="IPR036388">
    <property type="entry name" value="WH-like_DNA-bd_sf"/>
</dbReference>
<evidence type="ECO:0000256" key="2">
    <source>
        <dbReference type="ARBA" id="ARBA00023125"/>
    </source>
</evidence>
<evidence type="ECO:0000313" key="6">
    <source>
        <dbReference type="Proteomes" id="UP000528457"/>
    </source>
</evidence>
<dbReference type="PANTHER" id="PTHR33204:SF36">
    <property type="entry name" value="TRANSCRIPTIONAL REGULATORY PROTEIN"/>
    <property type="match status" value="1"/>
</dbReference>
<feature type="domain" description="HTH hxlR-type" evidence="4">
    <location>
        <begin position="11"/>
        <end position="108"/>
    </location>
</feature>
<dbReference type="PROSITE" id="PS51118">
    <property type="entry name" value="HTH_HXLR"/>
    <property type="match status" value="1"/>
</dbReference>
<name>A0A7X0JPY2_9GAMM</name>
<dbReference type="Proteomes" id="UP000528457">
    <property type="component" value="Unassembled WGS sequence"/>
</dbReference>
<dbReference type="EMBL" id="JACHHT010000001">
    <property type="protein sequence ID" value="MBB6520100.1"/>
    <property type="molecule type" value="Genomic_DNA"/>
</dbReference>
<proteinExistence type="predicted"/>
<dbReference type="InParanoid" id="A0A7X0JPY2"/>